<dbReference type="Pfam" id="PF01625">
    <property type="entry name" value="PMSR"/>
    <property type="match status" value="1"/>
</dbReference>
<dbReference type="SUPFAM" id="SSF55068">
    <property type="entry name" value="Peptide methionine sulfoxide reductase"/>
    <property type="match status" value="1"/>
</dbReference>
<evidence type="ECO:0000259" key="5">
    <source>
        <dbReference type="Pfam" id="PF01625"/>
    </source>
</evidence>
<comment type="similarity">
    <text evidence="1">Belongs to the MsrA Met sulfoxide reductase family.</text>
</comment>
<dbReference type="EMBL" id="BRYA01000351">
    <property type="protein sequence ID" value="GMI47579.1"/>
    <property type="molecule type" value="Genomic_DNA"/>
</dbReference>
<evidence type="ECO:0000256" key="4">
    <source>
        <dbReference type="ARBA" id="ARBA00030643"/>
    </source>
</evidence>
<dbReference type="InterPro" id="IPR046357">
    <property type="entry name" value="PPIase_dom_sf"/>
</dbReference>
<sequence length="319" mass="34351">MAALSSGSIVNFDISPTSDQHELPFNVGKGLSAVVPPQGAAGGFFPSLWTIMPGVGQSVTQKLKLAESNPDMRATIEFTQLGAAGITKDNVEVGQQLFLQNGAKAEIVDVTESGITIDANPPLARVDVEVKLTLNSVVDPKIPNDDKFSTWGQKWADPKYEVATVAGGCFWGLELAFQRMKGVIGTKVGYTQGKVENPSYEDVCSGSTGHTEAVQIAYDSTVCDFEDICDLLLERLGPNVKLLNQVGNDRGTQYRHGIYPHDQDQLAVAAAKVGEIPACVTEVVDAGVFYDAEEYHQQYLMKGGQDAKKDAKETIRCYG</sequence>
<name>A0A9W7GKU9_9STRA</name>
<proteinExistence type="inferred from homology"/>
<dbReference type="InterPro" id="IPR002569">
    <property type="entry name" value="Met_Sox_Rdtase_MsrA_dom"/>
</dbReference>
<evidence type="ECO:0000256" key="3">
    <source>
        <dbReference type="ARBA" id="ARBA00023002"/>
    </source>
</evidence>
<dbReference type="OrthoDB" id="77405at2759"/>
<comment type="caution">
    <text evidence="6">The sequence shown here is derived from an EMBL/GenBank/DDBJ whole genome shotgun (WGS) entry which is preliminary data.</text>
</comment>
<dbReference type="Gene3D" id="3.10.50.40">
    <property type="match status" value="1"/>
</dbReference>
<dbReference type="Proteomes" id="UP001165065">
    <property type="component" value="Unassembled WGS sequence"/>
</dbReference>
<evidence type="ECO:0000313" key="7">
    <source>
        <dbReference type="Proteomes" id="UP001165065"/>
    </source>
</evidence>
<feature type="domain" description="Peptide methionine sulphoxide reductase MsrA" evidence="5">
    <location>
        <begin position="163"/>
        <end position="304"/>
    </location>
</feature>
<evidence type="ECO:0000256" key="2">
    <source>
        <dbReference type="ARBA" id="ARBA00012502"/>
    </source>
</evidence>
<dbReference type="PANTHER" id="PTHR43774">
    <property type="entry name" value="PEPTIDE METHIONINE SULFOXIDE REDUCTASE"/>
    <property type="match status" value="1"/>
</dbReference>
<protein>
    <recommendedName>
        <fullName evidence="2">peptide-methionine (S)-S-oxide reductase</fullName>
        <ecNumber evidence="2">1.8.4.11</ecNumber>
    </recommendedName>
    <alternativeName>
        <fullName evidence="4">Peptide-methionine (S)-S-oxide reductase</fullName>
    </alternativeName>
</protein>
<accession>A0A9W7GKU9</accession>
<dbReference type="EC" id="1.8.4.11" evidence="2"/>
<keyword evidence="7" id="KW-1185">Reference proteome</keyword>
<dbReference type="PANTHER" id="PTHR43774:SF1">
    <property type="entry name" value="PEPTIDE METHIONINE SULFOXIDE REDUCTASE MSRA 2"/>
    <property type="match status" value="1"/>
</dbReference>
<organism evidence="6 7">
    <name type="scientific">Triparma columacea</name>
    <dbReference type="NCBI Taxonomy" id="722753"/>
    <lineage>
        <taxon>Eukaryota</taxon>
        <taxon>Sar</taxon>
        <taxon>Stramenopiles</taxon>
        <taxon>Ochrophyta</taxon>
        <taxon>Bolidophyceae</taxon>
        <taxon>Parmales</taxon>
        <taxon>Triparmaceae</taxon>
        <taxon>Triparma</taxon>
    </lineage>
</organism>
<evidence type="ECO:0000256" key="1">
    <source>
        <dbReference type="ARBA" id="ARBA00005591"/>
    </source>
</evidence>
<dbReference type="HAMAP" id="MF_01401">
    <property type="entry name" value="MsrA"/>
    <property type="match status" value="1"/>
</dbReference>
<dbReference type="GO" id="GO:0003755">
    <property type="term" value="F:peptidyl-prolyl cis-trans isomerase activity"/>
    <property type="evidence" value="ECO:0007669"/>
    <property type="project" value="InterPro"/>
</dbReference>
<dbReference type="GO" id="GO:0008113">
    <property type="term" value="F:peptide-methionine (S)-S-oxide reductase activity"/>
    <property type="evidence" value="ECO:0007669"/>
    <property type="project" value="UniProtKB-EC"/>
</dbReference>
<evidence type="ECO:0000313" key="6">
    <source>
        <dbReference type="EMBL" id="GMI47579.1"/>
    </source>
</evidence>
<dbReference type="Gene3D" id="3.30.1060.10">
    <property type="entry name" value="Peptide methionine sulphoxide reductase MsrA"/>
    <property type="match status" value="1"/>
</dbReference>
<dbReference type="NCBIfam" id="TIGR00401">
    <property type="entry name" value="msrA"/>
    <property type="match status" value="1"/>
</dbReference>
<keyword evidence="3" id="KW-0560">Oxidoreductase</keyword>
<dbReference type="InterPro" id="IPR036509">
    <property type="entry name" value="Met_Sox_Rdtase_MsrA_sf"/>
</dbReference>
<dbReference type="AlphaFoldDB" id="A0A9W7GKU9"/>
<reference evidence="7" key="1">
    <citation type="journal article" date="2023" name="Commun. Biol.">
        <title>Genome analysis of Parmales, the sister group of diatoms, reveals the evolutionary specialization of diatoms from phago-mixotrophs to photoautotrophs.</title>
        <authorList>
            <person name="Ban H."/>
            <person name="Sato S."/>
            <person name="Yoshikawa S."/>
            <person name="Yamada K."/>
            <person name="Nakamura Y."/>
            <person name="Ichinomiya M."/>
            <person name="Sato N."/>
            <person name="Blanc-Mathieu R."/>
            <person name="Endo H."/>
            <person name="Kuwata A."/>
            <person name="Ogata H."/>
        </authorList>
    </citation>
    <scope>NUCLEOTIDE SEQUENCE [LARGE SCALE GENOMIC DNA]</scope>
</reference>
<gene>
    <name evidence="6" type="ORF">TrCOL_g4638</name>
</gene>